<evidence type="ECO:0000256" key="1">
    <source>
        <dbReference type="SAM" id="MobiDB-lite"/>
    </source>
</evidence>
<feature type="transmembrane region" description="Helical" evidence="2">
    <location>
        <begin position="216"/>
        <end position="233"/>
    </location>
</feature>
<dbReference type="Gene3D" id="2.60.220.30">
    <property type="match status" value="2"/>
</dbReference>
<feature type="domain" description="ZU5" evidence="3">
    <location>
        <begin position="563"/>
        <end position="702"/>
    </location>
</feature>
<dbReference type="EMBL" id="OV696703">
    <property type="protein sequence ID" value="CAH1249989.1"/>
    <property type="molecule type" value="Genomic_DNA"/>
</dbReference>
<protein>
    <submittedName>
        <fullName evidence="4">NEURL4 protein</fullName>
    </submittedName>
</protein>
<reference evidence="4" key="1">
    <citation type="submission" date="2022-01" db="EMBL/GenBank/DDBJ databases">
        <authorList>
            <person name="Braso-Vives M."/>
        </authorList>
    </citation>
    <scope>NUCLEOTIDE SEQUENCE</scope>
</reference>
<organism evidence="4 5">
    <name type="scientific">Branchiostoma lanceolatum</name>
    <name type="common">Common lancelet</name>
    <name type="synonym">Amphioxus lanceolatum</name>
    <dbReference type="NCBI Taxonomy" id="7740"/>
    <lineage>
        <taxon>Eukaryota</taxon>
        <taxon>Metazoa</taxon>
        <taxon>Chordata</taxon>
        <taxon>Cephalochordata</taxon>
        <taxon>Leptocardii</taxon>
        <taxon>Amphioxiformes</taxon>
        <taxon>Branchiostomatidae</taxon>
        <taxon>Branchiostoma</taxon>
    </lineage>
</organism>
<feature type="transmembrane region" description="Helical" evidence="2">
    <location>
        <begin position="113"/>
        <end position="133"/>
    </location>
</feature>
<accession>A0A8J9ZAG8</accession>
<evidence type="ECO:0000256" key="2">
    <source>
        <dbReference type="SAM" id="Phobius"/>
    </source>
</evidence>
<evidence type="ECO:0000313" key="4">
    <source>
        <dbReference type="EMBL" id="CAH1249989.1"/>
    </source>
</evidence>
<evidence type="ECO:0000313" key="5">
    <source>
        <dbReference type="Proteomes" id="UP000838412"/>
    </source>
</evidence>
<evidence type="ECO:0000259" key="3">
    <source>
        <dbReference type="PROSITE" id="PS51145"/>
    </source>
</evidence>
<feature type="region of interest" description="Disordered" evidence="1">
    <location>
        <begin position="379"/>
        <end position="411"/>
    </location>
</feature>
<sequence>MASKGNGVRGPPYSSDDSGIDTTAPLAIATGDPTMATVVGCAIVILVWILSFRQYLSRTRTGDGSEGRGLVVHSRDDPVSWKETRVTFDLFRFLGSFLAAEVMFPFPPSDSGVSLFSLTAIDLVSSVVYFLLVRREEFKKQLKHYTAFNFTTTGFSYGFTLQLLIISHHYNPTNVLINTLILLYILAFCLITWNAVGEVMKKLELDPSERSALKSVVYSMCGVTLINTMYYTWPTSIPYLLCIEHLVPRTLSQVLIPLWILLVCSQIITYRNISSSFYKEDSKSAVLHHAPDATHNCGICCSGLILAWFCDGRRAPTDIITYWKPLWPLLLADIMGIIGYCMACNQFSSIWHAKAEKASKDEITHGASAPLKKSVAVKKSESAVDGTEGSLEMEDEVKEERSMPPMKPMGVDATDEVLDGEATSLTEPMDVKVTDRAAGETTTLLPKLLDVGAADEVVDVTAVSPMKLVEVEAADELADGTATTTVMSIDVETTDEVVDGRAMSPIELVDVGIQCQVDGPVTSLTKPVDAMVTDEEDDMEEDDSWATDEEEKVEDEESTDGSALDERMSDSEISVTTSADQSVPVCSIILPPRAPGKSLKITSAFLNPDGHLENLKMKENELLISDIIKINPSGLTFSGPVRLKIPHSLPKYDEEWQYIVVASSDDGSTWEELETESCEESGQRSAIVETTHLGQFAVKARPLKHTHRIEKGKATKLKSSKETGVEVSLPSDSVSKDEEISFEVTPVDKAALSCAGRKDATVMADTHCMSHILKFSKGSGLLLKRPATIVIPLTSSADGKEAHVLSCTKKGEWEDITDKVDDIVLEHSKVAFKTDRLRDGFAALVSKSPSDSKSSVKIIELVSKSVHASEVKLAVFKKWKEPREEGVMTVRIESIIEDYVEDRIVRRTTTEGYDLQSGTPTAVVTMVENETFCAYFKGNIHPPNCDLVNGLLRANLTFHSAAPCTLTFDVKVDEKKESSDVGIYSGPKETCPVLRHGELPAAPLAKMEITTPTGITCEYWLKCRKFKNTLGIEDHHFNLEGDMCYCYRCHNERGDRDWYHRGDPPEMYAIPQGWSRFGVRVNPAFMDKDLPAFDKWHRAFHGTDPVVVKKILQSSSQLLIPGDTVLGGHRLGEKPGHITPDSKPEGFDTRQVFVSPSIKYAGCEVYASPQRYKDKKGKEYDVRVALQLCVRPGSYTVGPETIGARREGRTIDPLFSNDELEWFTKERGGHALYGLLVKMDPK</sequence>
<dbReference type="OrthoDB" id="49113at2759"/>
<feature type="transmembrane region" description="Helical" evidence="2">
    <location>
        <begin position="90"/>
        <end position="107"/>
    </location>
</feature>
<feature type="transmembrane region" description="Helical" evidence="2">
    <location>
        <begin position="176"/>
        <end position="196"/>
    </location>
</feature>
<proteinExistence type="predicted"/>
<dbReference type="Pfam" id="PF00791">
    <property type="entry name" value="ZU5"/>
    <property type="match status" value="1"/>
</dbReference>
<dbReference type="AlphaFoldDB" id="A0A8J9ZAG8"/>
<keyword evidence="2" id="KW-0812">Transmembrane</keyword>
<dbReference type="Proteomes" id="UP000838412">
    <property type="component" value="Chromosome 18"/>
</dbReference>
<feature type="transmembrane region" description="Helical" evidence="2">
    <location>
        <begin position="34"/>
        <end position="52"/>
    </location>
</feature>
<gene>
    <name evidence="4" type="primary">NEURL4</name>
    <name evidence="4" type="ORF">BLAG_LOCUS10896</name>
</gene>
<dbReference type="PROSITE" id="PS51145">
    <property type="entry name" value="ZU5"/>
    <property type="match status" value="1"/>
</dbReference>
<keyword evidence="5" id="KW-1185">Reference proteome</keyword>
<keyword evidence="2" id="KW-0472">Membrane</keyword>
<dbReference type="InterPro" id="IPR000906">
    <property type="entry name" value="ZU5_dom"/>
</dbReference>
<keyword evidence="2" id="KW-1133">Transmembrane helix</keyword>
<feature type="transmembrane region" description="Helical" evidence="2">
    <location>
        <begin position="145"/>
        <end position="170"/>
    </location>
</feature>
<feature type="region of interest" description="Disordered" evidence="1">
    <location>
        <begin position="532"/>
        <end position="568"/>
    </location>
</feature>
<name>A0A8J9ZAG8_BRALA</name>
<feature type="compositionally biased region" description="Acidic residues" evidence="1">
    <location>
        <begin position="532"/>
        <end position="559"/>
    </location>
</feature>